<dbReference type="InterPro" id="IPR041581">
    <property type="entry name" value="Glyoxalase_6"/>
</dbReference>
<accession>A0ABS3X4X1</accession>
<evidence type="ECO:0000313" key="3">
    <source>
        <dbReference type="Proteomes" id="UP001519064"/>
    </source>
</evidence>
<dbReference type="Proteomes" id="UP001519064">
    <property type="component" value="Unassembled WGS sequence"/>
</dbReference>
<dbReference type="PROSITE" id="PS51819">
    <property type="entry name" value="VOC"/>
    <property type="match status" value="1"/>
</dbReference>
<protein>
    <submittedName>
        <fullName evidence="2">VOC family protein</fullName>
    </submittedName>
</protein>
<comment type="caution">
    <text evidence="2">The sequence shown here is derived from an EMBL/GenBank/DDBJ whole genome shotgun (WGS) entry which is preliminary data.</text>
</comment>
<dbReference type="SUPFAM" id="SSF54593">
    <property type="entry name" value="Glyoxalase/Bleomycin resistance protein/Dihydroxybiphenyl dioxygenase"/>
    <property type="match status" value="1"/>
</dbReference>
<reference evidence="2 3" key="1">
    <citation type="submission" date="2020-11" db="EMBL/GenBank/DDBJ databases">
        <title>Streptomyces spirodelae sp. nov., isolated from duckweed.</title>
        <authorList>
            <person name="Saimee Y."/>
            <person name="Duangmal K."/>
        </authorList>
    </citation>
    <scope>NUCLEOTIDE SEQUENCE [LARGE SCALE GENOMIC DNA]</scope>
    <source>
        <strain evidence="2 3">S16-07</strain>
    </source>
</reference>
<proteinExistence type="predicted"/>
<dbReference type="RefSeq" id="WP_209237423.1">
    <property type="nucleotide sequence ID" value="NZ_JADKMA010000005.1"/>
</dbReference>
<dbReference type="InterPro" id="IPR037523">
    <property type="entry name" value="VOC_core"/>
</dbReference>
<feature type="domain" description="VOC" evidence="1">
    <location>
        <begin position="5"/>
        <end position="129"/>
    </location>
</feature>
<dbReference type="PANTHER" id="PTHR35908">
    <property type="entry name" value="HYPOTHETICAL FUSION PROTEIN"/>
    <property type="match status" value="1"/>
</dbReference>
<evidence type="ECO:0000313" key="2">
    <source>
        <dbReference type="EMBL" id="MBO8190430.1"/>
    </source>
</evidence>
<dbReference type="PANTHER" id="PTHR35908:SF1">
    <property type="entry name" value="CONSERVED PROTEIN"/>
    <property type="match status" value="1"/>
</dbReference>
<gene>
    <name evidence="2" type="ORF">ITI46_01670</name>
</gene>
<dbReference type="CDD" id="cd06587">
    <property type="entry name" value="VOC"/>
    <property type="match status" value="1"/>
</dbReference>
<dbReference type="InterPro" id="IPR029068">
    <property type="entry name" value="Glyas_Bleomycin-R_OHBP_Dase"/>
</dbReference>
<sequence>MAIPKMGVVVLDCPDTGRLAEFYAQMLGWKVAPESDSEWTEVLDESGTRRLAFQQAPGFVPPQWPSGEHSQQFHLDLDVPRSKIDEAEQRVLALGARLIQDDVKDDGDGPRGWRVYLDPAGHPFCLCLTDR</sequence>
<evidence type="ECO:0000259" key="1">
    <source>
        <dbReference type="PROSITE" id="PS51819"/>
    </source>
</evidence>
<name>A0ABS3X4X1_9ACTN</name>
<dbReference type="EMBL" id="JADKMA010000005">
    <property type="protein sequence ID" value="MBO8190430.1"/>
    <property type="molecule type" value="Genomic_DNA"/>
</dbReference>
<dbReference type="Pfam" id="PF18029">
    <property type="entry name" value="Glyoxalase_6"/>
    <property type="match status" value="1"/>
</dbReference>
<dbReference type="Gene3D" id="3.10.180.10">
    <property type="entry name" value="2,3-Dihydroxybiphenyl 1,2-Dioxygenase, domain 1"/>
    <property type="match status" value="1"/>
</dbReference>
<organism evidence="2 3">
    <name type="scientific">Streptomyces oryzae</name>
    <dbReference type="NCBI Taxonomy" id="1434886"/>
    <lineage>
        <taxon>Bacteria</taxon>
        <taxon>Bacillati</taxon>
        <taxon>Actinomycetota</taxon>
        <taxon>Actinomycetes</taxon>
        <taxon>Kitasatosporales</taxon>
        <taxon>Streptomycetaceae</taxon>
        <taxon>Streptomyces</taxon>
    </lineage>
</organism>
<keyword evidence="3" id="KW-1185">Reference proteome</keyword>